<keyword evidence="2" id="KW-0472">Membrane</keyword>
<gene>
    <name evidence="3" type="ORF">EV646_116112</name>
</gene>
<comment type="caution">
    <text evidence="3">The sequence shown here is derived from an EMBL/GenBank/DDBJ whole genome shotgun (WGS) entry which is preliminary data.</text>
</comment>
<evidence type="ECO:0000256" key="2">
    <source>
        <dbReference type="SAM" id="Phobius"/>
    </source>
</evidence>
<reference evidence="3 4" key="1">
    <citation type="journal article" date="2015" name="Stand. Genomic Sci.">
        <title>Genomic Encyclopedia of Bacterial and Archaeal Type Strains, Phase III: the genomes of soil and plant-associated and newly described type strains.</title>
        <authorList>
            <person name="Whitman W.B."/>
            <person name="Woyke T."/>
            <person name="Klenk H.P."/>
            <person name="Zhou Y."/>
            <person name="Lilburn T.G."/>
            <person name="Beck B.J."/>
            <person name="De Vos P."/>
            <person name="Vandamme P."/>
            <person name="Eisen J.A."/>
            <person name="Garrity G."/>
            <person name="Hugenholtz P."/>
            <person name="Kyrpides N.C."/>
        </authorList>
    </citation>
    <scope>NUCLEOTIDE SEQUENCE [LARGE SCALE GENOMIC DNA]</scope>
    <source>
        <strain evidence="3 4">VKM Ac-2541</strain>
    </source>
</reference>
<feature type="region of interest" description="Disordered" evidence="1">
    <location>
        <begin position="35"/>
        <end position="59"/>
    </location>
</feature>
<dbReference type="Proteomes" id="UP000295573">
    <property type="component" value="Unassembled WGS sequence"/>
</dbReference>
<feature type="transmembrane region" description="Helical" evidence="2">
    <location>
        <begin position="9"/>
        <end position="30"/>
    </location>
</feature>
<name>A0A4R2I9C1_9ACTN</name>
<sequence length="197" mass="21703">MKQLLRSHVMIPIVILLGIIALILGLIARWHDSPEQATPTDGQSASTEEPARLDAWARPTTTDPREMAIAYARAIWTYDTSVHSYFEWQDAVSVFADPTGDSPRVAKSLLPMWSEWKQLELHKARASVESVTAETTPELTAMQHNGQAPNGWTGYVVRGKQTAVLDTETKVVDRQAAVGIVCSSICKFWSATAQVSP</sequence>
<dbReference type="RefSeq" id="WP_132156490.1">
    <property type="nucleotide sequence ID" value="NZ_SLWR01000016.1"/>
</dbReference>
<protein>
    <submittedName>
        <fullName evidence="3">Uncharacterized protein</fullName>
    </submittedName>
</protein>
<dbReference type="EMBL" id="SLWR01000016">
    <property type="protein sequence ID" value="TCO41021.1"/>
    <property type="molecule type" value="Genomic_DNA"/>
</dbReference>
<keyword evidence="2" id="KW-1133">Transmembrane helix</keyword>
<evidence type="ECO:0000313" key="3">
    <source>
        <dbReference type="EMBL" id="TCO41021.1"/>
    </source>
</evidence>
<dbReference type="AlphaFoldDB" id="A0A4R2I9C1"/>
<keyword evidence="2" id="KW-0812">Transmembrane</keyword>
<accession>A0A4R2I9C1</accession>
<keyword evidence="4" id="KW-1185">Reference proteome</keyword>
<evidence type="ECO:0000313" key="4">
    <source>
        <dbReference type="Proteomes" id="UP000295573"/>
    </source>
</evidence>
<feature type="compositionally biased region" description="Polar residues" evidence="1">
    <location>
        <begin position="35"/>
        <end position="47"/>
    </location>
</feature>
<proteinExistence type="predicted"/>
<dbReference type="OrthoDB" id="3826406at2"/>
<organism evidence="3 4">
    <name type="scientific">Kribbella antiqua</name>
    <dbReference type="NCBI Taxonomy" id="2512217"/>
    <lineage>
        <taxon>Bacteria</taxon>
        <taxon>Bacillati</taxon>
        <taxon>Actinomycetota</taxon>
        <taxon>Actinomycetes</taxon>
        <taxon>Propionibacteriales</taxon>
        <taxon>Kribbellaceae</taxon>
        <taxon>Kribbella</taxon>
    </lineage>
</organism>
<evidence type="ECO:0000256" key="1">
    <source>
        <dbReference type="SAM" id="MobiDB-lite"/>
    </source>
</evidence>